<evidence type="ECO:0000313" key="12">
    <source>
        <dbReference type="EMBL" id="UOE36426.1"/>
    </source>
</evidence>
<keyword evidence="9" id="KW-0676">Redox-active center</keyword>
<keyword evidence="6" id="KW-0560">Oxidoreductase</keyword>
<evidence type="ECO:0000256" key="4">
    <source>
        <dbReference type="ARBA" id="ARBA00022719"/>
    </source>
</evidence>
<dbReference type="InterPro" id="IPR012932">
    <property type="entry name" value="VKOR"/>
</dbReference>
<evidence type="ECO:0000256" key="1">
    <source>
        <dbReference type="ARBA" id="ARBA00004141"/>
    </source>
</evidence>
<proteinExistence type="inferred from homology"/>
<reference evidence="12 13" key="1">
    <citation type="submission" date="2022-03" db="EMBL/GenBank/DDBJ databases">
        <title>Hymenobactersp. isolated from the air.</title>
        <authorList>
            <person name="Won M."/>
            <person name="Kwon S.-W."/>
        </authorList>
    </citation>
    <scope>NUCLEOTIDE SEQUENCE [LARGE SCALE GENOMIC DNA]</scope>
    <source>
        <strain evidence="12 13">KACC 22596</strain>
        <plasmid evidence="12 13">unnamed1</plasmid>
    </source>
</reference>
<dbReference type="EMBL" id="CP094535">
    <property type="protein sequence ID" value="UOE36426.1"/>
    <property type="molecule type" value="Genomic_DNA"/>
</dbReference>
<evidence type="ECO:0000256" key="3">
    <source>
        <dbReference type="ARBA" id="ARBA00022692"/>
    </source>
</evidence>
<comment type="subcellular location">
    <subcellularLocation>
        <location evidence="1">Membrane</location>
        <topology evidence="1">Multi-pass membrane protein</topology>
    </subcellularLocation>
</comment>
<dbReference type="RefSeq" id="WP_243520281.1">
    <property type="nucleotide sequence ID" value="NZ_CP094535.1"/>
</dbReference>
<keyword evidence="3 10" id="KW-0812">Transmembrane</keyword>
<feature type="transmembrane region" description="Helical" evidence="10">
    <location>
        <begin position="149"/>
        <end position="168"/>
    </location>
</feature>
<protein>
    <submittedName>
        <fullName evidence="12">Thioredoxin domain-containing protein</fullName>
    </submittedName>
</protein>
<dbReference type="InterPro" id="IPR005074">
    <property type="entry name" value="Peptidase_C39"/>
</dbReference>
<gene>
    <name evidence="12" type="ORF">MTP16_24015</name>
</gene>
<dbReference type="Pfam" id="PF03412">
    <property type="entry name" value="Peptidase_C39"/>
    <property type="match status" value="1"/>
</dbReference>
<dbReference type="Pfam" id="PF13462">
    <property type="entry name" value="Thioredoxin_4"/>
    <property type="match status" value="1"/>
</dbReference>
<dbReference type="Gene3D" id="1.20.1440.130">
    <property type="entry name" value="VKOR domain"/>
    <property type="match status" value="1"/>
</dbReference>
<keyword evidence="12" id="KW-0614">Plasmid</keyword>
<evidence type="ECO:0000256" key="5">
    <source>
        <dbReference type="ARBA" id="ARBA00022989"/>
    </source>
</evidence>
<dbReference type="InterPro" id="IPR036249">
    <property type="entry name" value="Thioredoxin-like_sf"/>
</dbReference>
<name>A0ABY4BB77_9BACT</name>
<comment type="similarity">
    <text evidence="2">Belongs to the VKOR family.</text>
</comment>
<organism evidence="12 13">
    <name type="scientific">Hymenobacter monticola</name>
    <dbReference type="NCBI Taxonomy" id="1705399"/>
    <lineage>
        <taxon>Bacteria</taxon>
        <taxon>Pseudomonadati</taxon>
        <taxon>Bacteroidota</taxon>
        <taxon>Cytophagia</taxon>
        <taxon>Cytophagales</taxon>
        <taxon>Hymenobacteraceae</taxon>
        <taxon>Hymenobacter</taxon>
    </lineage>
</organism>
<geneLocation type="plasmid" evidence="12 13">
    <name>unnamed1</name>
</geneLocation>
<dbReference type="Gene3D" id="3.90.70.10">
    <property type="entry name" value="Cysteine proteinases"/>
    <property type="match status" value="1"/>
</dbReference>
<feature type="transmembrane region" description="Helical" evidence="10">
    <location>
        <begin position="289"/>
        <end position="310"/>
    </location>
</feature>
<feature type="transmembrane region" description="Helical" evidence="10">
    <location>
        <begin position="259"/>
        <end position="277"/>
    </location>
</feature>
<evidence type="ECO:0000256" key="10">
    <source>
        <dbReference type="SAM" id="Phobius"/>
    </source>
</evidence>
<feature type="transmembrane region" description="Helical" evidence="10">
    <location>
        <begin position="229"/>
        <end position="253"/>
    </location>
</feature>
<keyword evidence="5 10" id="KW-1133">Transmembrane helix</keyword>
<evidence type="ECO:0000313" key="13">
    <source>
        <dbReference type="Proteomes" id="UP000831390"/>
    </source>
</evidence>
<keyword evidence="8" id="KW-1015">Disulfide bond</keyword>
<dbReference type="InterPro" id="IPR012336">
    <property type="entry name" value="Thioredoxin-like_fold"/>
</dbReference>
<keyword evidence="13" id="KW-1185">Reference proteome</keyword>
<dbReference type="SUPFAM" id="SSF52833">
    <property type="entry name" value="Thioredoxin-like"/>
    <property type="match status" value="1"/>
</dbReference>
<evidence type="ECO:0000256" key="8">
    <source>
        <dbReference type="ARBA" id="ARBA00023157"/>
    </source>
</evidence>
<dbReference type="PROSITE" id="PS50990">
    <property type="entry name" value="PEPTIDASE_C39"/>
    <property type="match status" value="1"/>
</dbReference>
<evidence type="ECO:0000256" key="9">
    <source>
        <dbReference type="ARBA" id="ARBA00023284"/>
    </source>
</evidence>
<evidence type="ECO:0000256" key="7">
    <source>
        <dbReference type="ARBA" id="ARBA00023136"/>
    </source>
</evidence>
<feature type="transmembrane region" description="Helical" evidence="10">
    <location>
        <begin position="174"/>
        <end position="199"/>
    </location>
</feature>
<dbReference type="Gene3D" id="3.40.30.10">
    <property type="entry name" value="Glutaredoxin"/>
    <property type="match status" value="1"/>
</dbReference>
<evidence type="ECO:0000256" key="6">
    <source>
        <dbReference type="ARBA" id="ARBA00023002"/>
    </source>
</evidence>
<accession>A0ABY4BB77</accession>
<sequence length="541" mass="60830">MNLNVSQKNALHGLEMLLRLSKVPVTRATLQEKLWEHPDFPSLTSLSDTLDELKVDNVAAHLTLDQLPEIPLPALVYLGSEGGFFAPVRATAANAVEWWHHKRGWQTETLARFNQQWNGVALLIEPTERSGEANYEQSRKKQLIESLRLPFVALSLLVCLGVWISGFQGVPAGTSLYCLLLLLKLSGLSVSSLLVWYSLDADNPFLRSICQLNARTSCSNVLTTSAAKLFGWLSWAEVGLFYFGGGLLALLLFQKNTAVLYPILFGLTVVALPYTFWSVYYQQYRARQWCVLCLTVQGLLWLEFGALLYFQRRLYWPVDFGFTEISRLLAGFLLLPAMWVLLKPVCSQALRTDDLQRSLQKIKFDPNYLESLGRRAQPLPHIFTGMQVLTLGNPEASDTLTVITNPTCSLCSRAHLELETLMTEQEDLKCQIILVATNRPGDAGTFVAHRILSQSIEGALTALHDWYTTPRVESWLKMIPQGEATEEGMAQLGLHRQWCKLAGVSATPTIFFNGIEIPRYYTISESKQLLKFLKDRVGQLS</sequence>
<dbReference type="InterPro" id="IPR038354">
    <property type="entry name" value="VKOR_sf"/>
</dbReference>
<feature type="transmembrane region" description="Helical" evidence="10">
    <location>
        <begin position="325"/>
        <end position="342"/>
    </location>
</feature>
<dbReference type="CDD" id="cd12921">
    <property type="entry name" value="VKOR_4"/>
    <property type="match status" value="1"/>
</dbReference>
<evidence type="ECO:0000256" key="2">
    <source>
        <dbReference type="ARBA" id="ARBA00006214"/>
    </source>
</evidence>
<keyword evidence="7 10" id="KW-0472">Membrane</keyword>
<dbReference type="Pfam" id="PF07884">
    <property type="entry name" value="VKOR"/>
    <property type="match status" value="1"/>
</dbReference>
<feature type="domain" description="Peptidase C39" evidence="11">
    <location>
        <begin position="7"/>
        <end position="124"/>
    </location>
</feature>
<dbReference type="Proteomes" id="UP000831390">
    <property type="component" value="Plasmid unnamed1"/>
</dbReference>
<evidence type="ECO:0000259" key="11">
    <source>
        <dbReference type="PROSITE" id="PS50990"/>
    </source>
</evidence>
<keyword evidence="4" id="KW-0874">Quinone</keyword>